<dbReference type="Proteomes" id="UP000799439">
    <property type="component" value="Unassembled WGS sequence"/>
</dbReference>
<sequence length="201" mass="22777">MGTRYLLLLYHRTQWAVAQYGQFDGSPSTADRHLTCFCSLPGEFVRREFEWGHCASDGHANDRAPLPLSMDGGLDAGVLPLLATAKEPVPVCRRFEKLFDVGCCEWFYLVDLDEGTFEVSYPIYHGDPGPQNSHFLELAEAWGEQCPVRLAAYRLVELPSKEDFMLEVEKRRGEELNKALDEFIHWGEAGGAERRHDSVEP</sequence>
<evidence type="ECO:0000313" key="1">
    <source>
        <dbReference type="EMBL" id="KAF2148021.1"/>
    </source>
</evidence>
<protein>
    <submittedName>
        <fullName evidence="1">Uncharacterized protein</fullName>
    </submittedName>
</protein>
<proteinExistence type="predicted"/>
<evidence type="ECO:0000313" key="2">
    <source>
        <dbReference type="Proteomes" id="UP000799439"/>
    </source>
</evidence>
<dbReference type="AlphaFoldDB" id="A0A9P4IQV5"/>
<comment type="caution">
    <text evidence="1">The sequence shown here is derived from an EMBL/GenBank/DDBJ whole genome shotgun (WGS) entry which is preliminary data.</text>
</comment>
<dbReference type="EMBL" id="ML996094">
    <property type="protein sequence ID" value="KAF2148021.1"/>
    <property type="molecule type" value="Genomic_DNA"/>
</dbReference>
<name>A0A9P4IQV5_9PEZI</name>
<gene>
    <name evidence="1" type="ORF">K461DRAFT_298126</name>
</gene>
<keyword evidence="2" id="KW-1185">Reference proteome</keyword>
<organism evidence="1 2">
    <name type="scientific">Myriangium duriaei CBS 260.36</name>
    <dbReference type="NCBI Taxonomy" id="1168546"/>
    <lineage>
        <taxon>Eukaryota</taxon>
        <taxon>Fungi</taxon>
        <taxon>Dikarya</taxon>
        <taxon>Ascomycota</taxon>
        <taxon>Pezizomycotina</taxon>
        <taxon>Dothideomycetes</taxon>
        <taxon>Dothideomycetidae</taxon>
        <taxon>Myriangiales</taxon>
        <taxon>Myriangiaceae</taxon>
        <taxon>Myriangium</taxon>
    </lineage>
</organism>
<accession>A0A9P4IQV5</accession>
<reference evidence="1" key="1">
    <citation type="journal article" date="2020" name="Stud. Mycol.">
        <title>101 Dothideomycetes genomes: a test case for predicting lifestyles and emergence of pathogens.</title>
        <authorList>
            <person name="Haridas S."/>
            <person name="Albert R."/>
            <person name="Binder M."/>
            <person name="Bloem J."/>
            <person name="Labutti K."/>
            <person name="Salamov A."/>
            <person name="Andreopoulos B."/>
            <person name="Baker S."/>
            <person name="Barry K."/>
            <person name="Bills G."/>
            <person name="Bluhm B."/>
            <person name="Cannon C."/>
            <person name="Castanera R."/>
            <person name="Culley D."/>
            <person name="Daum C."/>
            <person name="Ezra D."/>
            <person name="Gonzalez J."/>
            <person name="Henrissat B."/>
            <person name="Kuo A."/>
            <person name="Liang C."/>
            <person name="Lipzen A."/>
            <person name="Lutzoni F."/>
            <person name="Magnuson J."/>
            <person name="Mondo S."/>
            <person name="Nolan M."/>
            <person name="Ohm R."/>
            <person name="Pangilinan J."/>
            <person name="Park H.-J."/>
            <person name="Ramirez L."/>
            <person name="Alfaro M."/>
            <person name="Sun H."/>
            <person name="Tritt A."/>
            <person name="Yoshinaga Y."/>
            <person name="Zwiers L.-H."/>
            <person name="Turgeon B."/>
            <person name="Goodwin S."/>
            <person name="Spatafora J."/>
            <person name="Crous P."/>
            <person name="Grigoriev I."/>
        </authorList>
    </citation>
    <scope>NUCLEOTIDE SEQUENCE</scope>
    <source>
        <strain evidence="1">CBS 260.36</strain>
    </source>
</reference>